<keyword evidence="2" id="KW-1185">Reference proteome</keyword>
<dbReference type="CDD" id="cd01427">
    <property type="entry name" value="HAD_like"/>
    <property type="match status" value="1"/>
</dbReference>
<dbReference type="Proteomes" id="UP000279194">
    <property type="component" value="Unassembled WGS sequence"/>
</dbReference>
<dbReference type="Gene3D" id="3.40.50.1000">
    <property type="entry name" value="HAD superfamily/HAD-like"/>
    <property type="match status" value="1"/>
</dbReference>
<dbReference type="PANTHER" id="PTHR43434:SF1">
    <property type="entry name" value="PHOSPHOGLYCOLATE PHOSPHATASE"/>
    <property type="match status" value="1"/>
</dbReference>
<organism evidence="1 2">
    <name type="scientific">Streptococcus hillyeri</name>
    <dbReference type="NCBI Taxonomy" id="2282420"/>
    <lineage>
        <taxon>Bacteria</taxon>
        <taxon>Bacillati</taxon>
        <taxon>Bacillota</taxon>
        <taxon>Bacilli</taxon>
        <taxon>Lactobacillales</taxon>
        <taxon>Streptococcaceae</taxon>
        <taxon>Streptococcus</taxon>
    </lineage>
</organism>
<comment type="caution">
    <text evidence="1">The sequence shown here is derived from an EMBL/GenBank/DDBJ whole genome shotgun (WGS) entry which is preliminary data.</text>
</comment>
<dbReference type="SUPFAM" id="SSF56784">
    <property type="entry name" value="HAD-like"/>
    <property type="match status" value="1"/>
</dbReference>
<dbReference type="InterPro" id="IPR036412">
    <property type="entry name" value="HAD-like_sf"/>
</dbReference>
<dbReference type="PANTHER" id="PTHR43434">
    <property type="entry name" value="PHOSPHOGLYCOLATE PHOSPHATASE"/>
    <property type="match status" value="1"/>
</dbReference>
<dbReference type="EMBL" id="RCVM01000001">
    <property type="protein sequence ID" value="RLY05156.1"/>
    <property type="molecule type" value="Genomic_DNA"/>
</dbReference>
<protein>
    <submittedName>
        <fullName evidence="1">HAD family hydrolase</fullName>
    </submittedName>
</protein>
<dbReference type="AlphaFoldDB" id="A0A3L9DUJ2"/>
<dbReference type="InterPro" id="IPR050155">
    <property type="entry name" value="HAD-like_hydrolase_sf"/>
</dbReference>
<accession>A0A3L9DUJ2</accession>
<sequence>MSSKLKTVVFCVDSDGCAMDTMTYKHQLFFGPIAADVFEVKDRDAFLTEWDRVNLFSKTRGVNRFVGLVMGLEFAGVGNIEHLKQWVETTSSLSNASLEAVLSQNPSDDLKKALEWSNEVNRQIKSYEGEVLAFEGTLAGLQKLHALGRVFVVSSANKEAVEEEWVEQGLMPHIDDLYCQDRGKKEDVIAELINQGYDPSRMMMIGDSPGDLAAAEQNGVAFYPILVGKEAESWKLLADEVADAFAEGKLTSVDQEMYHSNFWSNLA</sequence>
<evidence type="ECO:0000313" key="2">
    <source>
        <dbReference type="Proteomes" id="UP000279194"/>
    </source>
</evidence>
<dbReference type="GO" id="GO:0008967">
    <property type="term" value="F:phosphoglycolate phosphatase activity"/>
    <property type="evidence" value="ECO:0007669"/>
    <property type="project" value="TreeGrafter"/>
</dbReference>
<keyword evidence="1" id="KW-0378">Hydrolase</keyword>
<name>A0A3L9DUJ2_9STRE</name>
<evidence type="ECO:0000313" key="1">
    <source>
        <dbReference type="EMBL" id="RLY05156.1"/>
    </source>
</evidence>
<dbReference type="InterPro" id="IPR023214">
    <property type="entry name" value="HAD_sf"/>
</dbReference>
<dbReference type="GO" id="GO:0006281">
    <property type="term" value="P:DNA repair"/>
    <property type="evidence" value="ECO:0007669"/>
    <property type="project" value="TreeGrafter"/>
</dbReference>
<dbReference type="OrthoDB" id="9796026at2"/>
<proteinExistence type="predicted"/>
<gene>
    <name evidence="1" type="ORF">EAF07_00175</name>
</gene>
<dbReference type="InterPro" id="IPR041492">
    <property type="entry name" value="HAD_2"/>
</dbReference>
<dbReference type="Pfam" id="PF13419">
    <property type="entry name" value="HAD_2"/>
    <property type="match status" value="1"/>
</dbReference>
<reference evidence="1 2" key="1">
    <citation type="submission" date="2018-10" db="EMBL/GenBank/DDBJ databases">
        <title>Streptococcus hillyeri sp. nov., isolated from equine tracheal sample.</title>
        <authorList>
            <person name="Macfadyen A.C."/>
            <person name="Waller A."/>
            <person name="Paterson G.K."/>
        </authorList>
    </citation>
    <scope>NUCLEOTIDE SEQUENCE [LARGE SCALE GENOMIC DNA]</scope>
    <source>
        <strain evidence="1 2">28462</strain>
    </source>
</reference>
<dbReference type="RefSeq" id="WP_121834287.1">
    <property type="nucleotide sequence ID" value="NZ_CP163513.1"/>
</dbReference>